<comment type="caution">
    <text evidence="10">Lacks conserved residue(s) required for the propagation of feature annotation.</text>
</comment>
<evidence type="ECO:0000313" key="11">
    <source>
        <dbReference type="EnsemblMetazoa" id="LLOJ010715-PA"/>
    </source>
</evidence>
<protein>
    <recommendedName>
        <fullName evidence="10">Odorant receptor</fullName>
    </recommendedName>
</protein>
<keyword evidence="7 10" id="KW-0472">Membrane</keyword>
<dbReference type="EMBL" id="AJWK01025008">
    <property type="status" value="NOT_ANNOTATED_CDS"/>
    <property type="molecule type" value="Genomic_DNA"/>
</dbReference>
<feature type="transmembrane region" description="Helical" evidence="10">
    <location>
        <begin position="175"/>
        <end position="203"/>
    </location>
</feature>
<dbReference type="PANTHER" id="PTHR21137:SF35">
    <property type="entry name" value="ODORANT RECEPTOR 19A-RELATED"/>
    <property type="match status" value="1"/>
</dbReference>
<proteinExistence type="inferred from homology"/>
<evidence type="ECO:0000256" key="7">
    <source>
        <dbReference type="ARBA" id="ARBA00023136"/>
    </source>
</evidence>
<evidence type="ECO:0000256" key="1">
    <source>
        <dbReference type="ARBA" id="ARBA00004651"/>
    </source>
</evidence>
<feature type="transmembrane region" description="Helical" evidence="10">
    <location>
        <begin position="246"/>
        <end position="269"/>
    </location>
</feature>
<dbReference type="GO" id="GO:0005549">
    <property type="term" value="F:odorant binding"/>
    <property type="evidence" value="ECO:0007669"/>
    <property type="project" value="InterPro"/>
</dbReference>
<dbReference type="Proteomes" id="UP000092461">
    <property type="component" value="Unassembled WGS sequence"/>
</dbReference>
<keyword evidence="2" id="KW-1003">Cell membrane</keyword>
<feature type="transmembrane region" description="Helical" evidence="10">
    <location>
        <begin position="36"/>
        <end position="54"/>
    </location>
</feature>
<evidence type="ECO:0000256" key="9">
    <source>
        <dbReference type="ARBA" id="ARBA00023224"/>
    </source>
</evidence>
<feature type="transmembrane region" description="Helical" evidence="10">
    <location>
        <begin position="276"/>
        <end position="301"/>
    </location>
</feature>
<organism evidence="11 12">
    <name type="scientific">Lutzomyia longipalpis</name>
    <name type="common">Sand fly</name>
    <dbReference type="NCBI Taxonomy" id="7200"/>
    <lineage>
        <taxon>Eukaryota</taxon>
        <taxon>Metazoa</taxon>
        <taxon>Ecdysozoa</taxon>
        <taxon>Arthropoda</taxon>
        <taxon>Hexapoda</taxon>
        <taxon>Insecta</taxon>
        <taxon>Pterygota</taxon>
        <taxon>Neoptera</taxon>
        <taxon>Endopterygota</taxon>
        <taxon>Diptera</taxon>
        <taxon>Nematocera</taxon>
        <taxon>Psychodoidea</taxon>
        <taxon>Psychodidae</taxon>
        <taxon>Lutzomyia</taxon>
        <taxon>Lutzomyia</taxon>
    </lineage>
</organism>
<keyword evidence="8 10" id="KW-0675">Receptor</keyword>
<dbReference type="InterPro" id="IPR004117">
    <property type="entry name" value="7tm6_olfct_rcpt"/>
</dbReference>
<dbReference type="VEuPathDB" id="VectorBase:LLONM1_009230"/>
<feature type="transmembrane region" description="Helical" evidence="10">
    <location>
        <begin position="349"/>
        <end position="369"/>
    </location>
</feature>
<keyword evidence="12" id="KW-1185">Reference proteome</keyword>
<comment type="similarity">
    <text evidence="10">Belongs to the insect chemoreceptor superfamily. Heteromeric odorant receptor channel (TC 1.A.69) family.</text>
</comment>
<sequence>MTDFKLKMELLKITNIIYFSICLITFDFGIASKYKLVGRFASPCFLFTIYFLFFNKSYELIKEGNIFEILFSVITIICYGNILTKVITISYYGEDMKDLFKWIENFYFEHSYPILIKIKAKSLRRTLWLLKLFLKFYITSIIIILIYLNVYLIVNDIQMIKMPWMSERVNANLQIGLYLSCTLFYGIPAMCFGSMGIIMIGVLKLFNECITLLENNEEDTNVDEFILILHKLHCEIYSKFYIYGNIFSYSLFFEITLNAGTAIADLIIIRLYPFQALFYISFIVLVSQLLIYCIFGQIIFTETEKISENLYLTKWYDMNKGNKQILLIMMMMSSRPFGLKAAGMYELNIVLFVQIMKLIFSYCAIFYAFL</sequence>
<evidence type="ECO:0000256" key="3">
    <source>
        <dbReference type="ARBA" id="ARBA00022606"/>
    </source>
</evidence>
<evidence type="ECO:0000313" key="12">
    <source>
        <dbReference type="Proteomes" id="UP000092461"/>
    </source>
</evidence>
<feature type="transmembrane region" description="Helical" evidence="10">
    <location>
        <begin position="66"/>
        <end position="92"/>
    </location>
</feature>
<keyword evidence="5 10" id="KW-0552">Olfaction</keyword>
<dbReference type="GO" id="GO:0007165">
    <property type="term" value="P:signal transduction"/>
    <property type="evidence" value="ECO:0007669"/>
    <property type="project" value="UniProtKB-KW"/>
</dbReference>
<evidence type="ECO:0000256" key="4">
    <source>
        <dbReference type="ARBA" id="ARBA00022692"/>
    </source>
</evidence>
<dbReference type="VEuPathDB" id="VectorBase:LLOJ010715"/>
<keyword evidence="3 10" id="KW-0716">Sensory transduction</keyword>
<feature type="transmembrane region" description="Helical" evidence="10">
    <location>
        <begin position="12"/>
        <end position="30"/>
    </location>
</feature>
<accession>A0A240SXR5</accession>
<dbReference type="PANTHER" id="PTHR21137">
    <property type="entry name" value="ODORANT RECEPTOR"/>
    <property type="match status" value="1"/>
</dbReference>
<evidence type="ECO:0000256" key="6">
    <source>
        <dbReference type="ARBA" id="ARBA00022989"/>
    </source>
</evidence>
<evidence type="ECO:0000256" key="2">
    <source>
        <dbReference type="ARBA" id="ARBA00022475"/>
    </source>
</evidence>
<keyword evidence="4 10" id="KW-0812">Transmembrane</keyword>
<dbReference type="AlphaFoldDB" id="A0A240SXR5"/>
<evidence type="ECO:0000256" key="5">
    <source>
        <dbReference type="ARBA" id="ARBA00022725"/>
    </source>
</evidence>
<keyword evidence="9 10" id="KW-0807">Transducer</keyword>
<keyword evidence="6 10" id="KW-1133">Transmembrane helix</keyword>
<comment type="subcellular location">
    <subcellularLocation>
        <location evidence="1 10">Cell membrane</location>
        <topology evidence="1 10">Multi-pass membrane protein</topology>
    </subcellularLocation>
</comment>
<reference evidence="11" key="1">
    <citation type="submission" date="2020-05" db="UniProtKB">
        <authorList>
            <consortium name="EnsemblMetazoa"/>
        </authorList>
    </citation>
    <scope>IDENTIFICATION</scope>
    <source>
        <strain evidence="11">Jacobina</strain>
    </source>
</reference>
<dbReference type="GO" id="GO:0005886">
    <property type="term" value="C:plasma membrane"/>
    <property type="evidence" value="ECO:0007669"/>
    <property type="project" value="UniProtKB-SubCell"/>
</dbReference>
<name>A0A240SXR5_LUTLO</name>
<evidence type="ECO:0000256" key="10">
    <source>
        <dbReference type="RuleBase" id="RU351113"/>
    </source>
</evidence>
<dbReference type="EnsemblMetazoa" id="LLOJ010715-RA">
    <property type="protein sequence ID" value="LLOJ010715-PA"/>
    <property type="gene ID" value="LLOJ010715"/>
</dbReference>
<dbReference type="GO" id="GO:0004984">
    <property type="term" value="F:olfactory receptor activity"/>
    <property type="evidence" value="ECO:0007669"/>
    <property type="project" value="InterPro"/>
</dbReference>
<feature type="transmembrane region" description="Helical" evidence="10">
    <location>
        <begin position="132"/>
        <end position="154"/>
    </location>
</feature>
<evidence type="ECO:0000256" key="8">
    <source>
        <dbReference type="ARBA" id="ARBA00023170"/>
    </source>
</evidence>
<dbReference type="Pfam" id="PF02949">
    <property type="entry name" value="7tm_6"/>
    <property type="match status" value="1"/>
</dbReference>